<dbReference type="AlphaFoldDB" id="A0AAF0Y299"/>
<dbReference type="GeneID" id="87804870"/>
<organism evidence="2 3">
    <name type="scientific">Vanrija pseudolonga</name>
    <dbReference type="NCBI Taxonomy" id="143232"/>
    <lineage>
        <taxon>Eukaryota</taxon>
        <taxon>Fungi</taxon>
        <taxon>Dikarya</taxon>
        <taxon>Basidiomycota</taxon>
        <taxon>Agaricomycotina</taxon>
        <taxon>Tremellomycetes</taxon>
        <taxon>Trichosporonales</taxon>
        <taxon>Trichosporonaceae</taxon>
        <taxon>Vanrija</taxon>
    </lineage>
</organism>
<protein>
    <submittedName>
        <fullName evidence="2">Uncharacterized protein</fullName>
    </submittedName>
</protein>
<dbReference type="RefSeq" id="XP_062624094.1">
    <property type="nucleotide sequence ID" value="XM_062768110.1"/>
</dbReference>
<name>A0AAF0Y299_9TREE</name>
<evidence type="ECO:0000256" key="1">
    <source>
        <dbReference type="SAM" id="MobiDB-lite"/>
    </source>
</evidence>
<accession>A0AAF0Y299</accession>
<gene>
    <name evidence="2" type="ORF">LOC62_01G001615</name>
</gene>
<dbReference type="EMBL" id="CP086714">
    <property type="protein sequence ID" value="WOO78062.1"/>
    <property type="molecule type" value="Genomic_DNA"/>
</dbReference>
<feature type="region of interest" description="Disordered" evidence="1">
    <location>
        <begin position="1"/>
        <end position="23"/>
    </location>
</feature>
<keyword evidence="3" id="KW-1185">Reference proteome</keyword>
<proteinExistence type="predicted"/>
<reference evidence="2" key="1">
    <citation type="submission" date="2023-10" db="EMBL/GenBank/DDBJ databases">
        <authorList>
            <person name="Noh H."/>
        </authorList>
    </citation>
    <scope>NUCLEOTIDE SEQUENCE</scope>
    <source>
        <strain evidence="2">DUCC4014</strain>
    </source>
</reference>
<sequence length="274" mass="30542">MPNSHPTSHQTCTTSPAHQPNSSSTCRTCMRVNKFLHDTAGAYLYHTVRLDHTLFGPFFLGALKLHNQLSHCDWCDGEGGGTLACANSKSRKAQLLSHVRVLSIGSHTRKSCHEYGELAGALLTHLRTLRIVPTPASLFSLERYCDDSLSRHGCAFIYHIEAMKIILRNMDEHQTMYSVFRWKTLQAHQEIVLVLPTDARRFDGSNFFLRGDMEDSTASRRYLFHDSSRSRGRSSRHAVPTPTASPGDADAYVPAPITQPSPPRNIVASLPMAL</sequence>
<evidence type="ECO:0000313" key="2">
    <source>
        <dbReference type="EMBL" id="WOO78062.1"/>
    </source>
</evidence>
<evidence type="ECO:0000313" key="3">
    <source>
        <dbReference type="Proteomes" id="UP000827549"/>
    </source>
</evidence>
<feature type="region of interest" description="Disordered" evidence="1">
    <location>
        <begin position="225"/>
        <end position="274"/>
    </location>
</feature>
<dbReference type="Proteomes" id="UP000827549">
    <property type="component" value="Chromosome 1"/>
</dbReference>